<dbReference type="Pfam" id="PF13515">
    <property type="entry name" value="FUSC_2"/>
    <property type="match status" value="1"/>
</dbReference>
<protein>
    <submittedName>
        <fullName evidence="7">Fusaric acid resistance protein-like</fullName>
    </submittedName>
</protein>
<evidence type="ECO:0000256" key="1">
    <source>
        <dbReference type="ARBA" id="ARBA00004141"/>
    </source>
</evidence>
<feature type="transmembrane region" description="Helical" evidence="5">
    <location>
        <begin position="113"/>
        <end position="131"/>
    </location>
</feature>
<evidence type="ECO:0000256" key="3">
    <source>
        <dbReference type="ARBA" id="ARBA00022989"/>
    </source>
</evidence>
<proteinExistence type="predicted"/>
<accession>A0A1H1V0J3</accession>
<evidence type="ECO:0000256" key="5">
    <source>
        <dbReference type="SAM" id="Phobius"/>
    </source>
</evidence>
<keyword evidence="3 5" id="KW-1133">Transmembrane helix</keyword>
<dbReference type="RefSeq" id="WP_091371411.1">
    <property type="nucleotide sequence ID" value="NZ_LT629740.1"/>
</dbReference>
<feature type="transmembrane region" description="Helical" evidence="5">
    <location>
        <begin position="137"/>
        <end position="158"/>
    </location>
</feature>
<evidence type="ECO:0000313" key="8">
    <source>
        <dbReference type="Proteomes" id="UP000199679"/>
    </source>
</evidence>
<evidence type="ECO:0000256" key="2">
    <source>
        <dbReference type="ARBA" id="ARBA00022692"/>
    </source>
</evidence>
<dbReference type="EMBL" id="LT629740">
    <property type="protein sequence ID" value="SDS78318.1"/>
    <property type="molecule type" value="Genomic_DNA"/>
</dbReference>
<feature type="transmembrane region" description="Helical" evidence="5">
    <location>
        <begin position="87"/>
        <end position="106"/>
    </location>
</feature>
<dbReference type="Proteomes" id="UP000199679">
    <property type="component" value="Chromosome I"/>
</dbReference>
<sequence>MNKSFFELDKSVYLSHILYLIKVILGVIICYILYKSIPEYPFYWSLVSVVIATSLDRSTDQAYDRIKANVLGCIVGASLYPIQLPELLIMCIGVVIIVFLAIGFKITSTLRSALAAFIIICLQIETIKHWYIALERVVCVVAGCVVALLLTLFFNKIWPKAMHMKMTKEV</sequence>
<dbReference type="OrthoDB" id="670056at2"/>
<dbReference type="STRING" id="652787.SAMN05216490_1804"/>
<keyword evidence="4 5" id="KW-0472">Membrane</keyword>
<comment type="subcellular location">
    <subcellularLocation>
        <location evidence="1">Membrane</location>
        <topology evidence="1">Multi-pass membrane protein</topology>
    </subcellularLocation>
</comment>
<evidence type="ECO:0000313" key="7">
    <source>
        <dbReference type="EMBL" id="SDS78318.1"/>
    </source>
</evidence>
<dbReference type="AlphaFoldDB" id="A0A1H1V0J3"/>
<feature type="domain" description="Integral membrane bound transporter" evidence="6">
    <location>
        <begin position="30"/>
        <end position="149"/>
    </location>
</feature>
<keyword evidence="2 5" id="KW-0812">Transmembrane</keyword>
<reference evidence="7 8" key="1">
    <citation type="submission" date="2016-10" db="EMBL/GenBank/DDBJ databases">
        <authorList>
            <person name="de Groot N.N."/>
        </authorList>
    </citation>
    <scope>NUCLEOTIDE SEQUENCE [LARGE SCALE GENOMIC DNA]</scope>
    <source>
        <strain evidence="7 8">MP1X4</strain>
    </source>
</reference>
<evidence type="ECO:0000259" key="6">
    <source>
        <dbReference type="Pfam" id="PF13515"/>
    </source>
</evidence>
<evidence type="ECO:0000256" key="4">
    <source>
        <dbReference type="ARBA" id="ARBA00023136"/>
    </source>
</evidence>
<feature type="transmembrane region" description="Helical" evidence="5">
    <location>
        <begin position="12"/>
        <end position="34"/>
    </location>
</feature>
<dbReference type="GO" id="GO:0016020">
    <property type="term" value="C:membrane"/>
    <property type="evidence" value="ECO:0007669"/>
    <property type="project" value="UniProtKB-SubCell"/>
</dbReference>
<name>A0A1H1V0J3_MUCMA</name>
<gene>
    <name evidence="7" type="ORF">SAMN05216490_1804</name>
</gene>
<organism evidence="7 8">
    <name type="scientific">Mucilaginibacter mallensis</name>
    <dbReference type="NCBI Taxonomy" id="652787"/>
    <lineage>
        <taxon>Bacteria</taxon>
        <taxon>Pseudomonadati</taxon>
        <taxon>Bacteroidota</taxon>
        <taxon>Sphingobacteriia</taxon>
        <taxon>Sphingobacteriales</taxon>
        <taxon>Sphingobacteriaceae</taxon>
        <taxon>Mucilaginibacter</taxon>
    </lineage>
</organism>
<keyword evidence="8" id="KW-1185">Reference proteome</keyword>
<dbReference type="InterPro" id="IPR049453">
    <property type="entry name" value="Memb_transporter_dom"/>
</dbReference>